<organism evidence="1">
    <name type="scientific">Arundo donax</name>
    <name type="common">Giant reed</name>
    <name type="synonym">Donax arundinaceus</name>
    <dbReference type="NCBI Taxonomy" id="35708"/>
    <lineage>
        <taxon>Eukaryota</taxon>
        <taxon>Viridiplantae</taxon>
        <taxon>Streptophyta</taxon>
        <taxon>Embryophyta</taxon>
        <taxon>Tracheophyta</taxon>
        <taxon>Spermatophyta</taxon>
        <taxon>Magnoliopsida</taxon>
        <taxon>Liliopsida</taxon>
        <taxon>Poales</taxon>
        <taxon>Poaceae</taxon>
        <taxon>PACMAD clade</taxon>
        <taxon>Arundinoideae</taxon>
        <taxon>Arundineae</taxon>
        <taxon>Arundo</taxon>
    </lineage>
</organism>
<protein>
    <submittedName>
        <fullName evidence="1">Uncharacterized protein</fullName>
    </submittedName>
</protein>
<accession>A0A0A9ASH7</accession>
<evidence type="ECO:0000313" key="1">
    <source>
        <dbReference type="EMBL" id="JAD54066.1"/>
    </source>
</evidence>
<name>A0A0A9ASH7_ARUDO</name>
<dbReference type="EMBL" id="GBRH01243829">
    <property type="protein sequence ID" value="JAD54066.1"/>
    <property type="molecule type" value="Transcribed_RNA"/>
</dbReference>
<sequence>MPTKDLSRMYAGSLYHSILLTHAIRHREGVYGIVWLPERYAPHVTALQYFLHGALELIPPDIGIIKR</sequence>
<dbReference type="AlphaFoldDB" id="A0A0A9ASH7"/>
<reference evidence="1" key="2">
    <citation type="journal article" date="2015" name="Data Brief">
        <title>Shoot transcriptome of the giant reed, Arundo donax.</title>
        <authorList>
            <person name="Barrero R.A."/>
            <person name="Guerrero F.D."/>
            <person name="Moolhuijzen P."/>
            <person name="Goolsby J.A."/>
            <person name="Tidwell J."/>
            <person name="Bellgard S.E."/>
            <person name="Bellgard M.I."/>
        </authorList>
    </citation>
    <scope>NUCLEOTIDE SEQUENCE</scope>
    <source>
        <tissue evidence="1">Shoot tissue taken approximately 20 cm above the soil surface</tissue>
    </source>
</reference>
<reference evidence="1" key="1">
    <citation type="submission" date="2014-09" db="EMBL/GenBank/DDBJ databases">
        <authorList>
            <person name="Magalhaes I.L.F."/>
            <person name="Oliveira U."/>
            <person name="Santos F.R."/>
            <person name="Vidigal T.H.D.A."/>
            <person name="Brescovit A.D."/>
            <person name="Santos A.J."/>
        </authorList>
    </citation>
    <scope>NUCLEOTIDE SEQUENCE</scope>
    <source>
        <tissue evidence="1">Shoot tissue taken approximately 20 cm above the soil surface</tissue>
    </source>
</reference>
<proteinExistence type="predicted"/>